<protein>
    <submittedName>
        <fullName evidence="3">Intradiol ring-cleavage dioxygenase</fullName>
    </submittedName>
</protein>
<feature type="domain" description="Intradiol ring-cleavage dioxygenases" evidence="2">
    <location>
        <begin position="115"/>
        <end position="192"/>
    </location>
</feature>
<evidence type="ECO:0000313" key="3">
    <source>
        <dbReference type="EMBL" id="MFC4069825.1"/>
    </source>
</evidence>
<reference evidence="4" key="1">
    <citation type="journal article" date="2019" name="Int. J. Syst. Evol. Microbiol.">
        <title>The Global Catalogue of Microorganisms (GCM) 10K type strain sequencing project: providing services to taxonomists for standard genome sequencing and annotation.</title>
        <authorList>
            <consortium name="The Broad Institute Genomics Platform"/>
            <consortium name="The Broad Institute Genome Sequencing Center for Infectious Disease"/>
            <person name="Wu L."/>
            <person name="Ma J."/>
        </authorList>
    </citation>
    <scope>NUCLEOTIDE SEQUENCE [LARGE SCALE GENOMIC DNA]</scope>
    <source>
        <strain evidence="4">TBRC 5832</strain>
    </source>
</reference>
<dbReference type="PANTHER" id="PTHR34315:SF1">
    <property type="entry name" value="INTRADIOL RING-CLEAVAGE DIOXYGENASES DOMAIN-CONTAINING PROTEIN-RELATED"/>
    <property type="match status" value="1"/>
</dbReference>
<evidence type="ECO:0000256" key="1">
    <source>
        <dbReference type="SAM" id="MobiDB-lite"/>
    </source>
</evidence>
<keyword evidence="4" id="KW-1185">Reference proteome</keyword>
<dbReference type="Proteomes" id="UP001595867">
    <property type="component" value="Unassembled WGS sequence"/>
</dbReference>
<keyword evidence="3" id="KW-0223">Dioxygenase</keyword>
<feature type="compositionally biased region" description="Low complexity" evidence="1">
    <location>
        <begin position="58"/>
        <end position="76"/>
    </location>
</feature>
<dbReference type="CDD" id="cd03457">
    <property type="entry name" value="intradiol_dioxygenase_like"/>
    <property type="match status" value="1"/>
</dbReference>
<dbReference type="Gene3D" id="2.60.130.10">
    <property type="entry name" value="Aromatic compound dioxygenase"/>
    <property type="match status" value="1"/>
</dbReference>
<feature type="region of interest" description="Disordered" evidence="1">
    <location>
        <begin position="287"/>
        <end position="333"/>
    </location>
</feature>
<feature type="compositionally biased region" description="Gly residues" evidence="1">
    <location>
        <begin position="295"/>
        <end position="304"/>
    </location>
</feature>
<evidence type="ECO:0000259" key="2">
    <source>
        <dbReference type="Pfam" id="PF00775"/>
    </source>
</evidence>
<keyword evidence="3" id="KW-0560">Oxidoreductase</keyword>
<dbReference type="RefSeq" id="WP_378070712.1">
    <property type="nucleotide sequence ID" value="NZ_JBHSBL010000021.1"/>
</dbReference>
<feature type="region of interest" description="Disordered" evidence="1">
    <location>
        <begin position="1"/>
        <end position="20"/>
    </location>
</feature>
<name>A0ABV8J745_9ACTN</name>
<dbReference type="PROSITE" id="PS51318">
    <property type="entry name" value="TAT"/>
    <property type="match status" value="1"/>
</dbReference>
<sequence length="333" mass="33471">MSSQHHPTYQGRPLPNPDEEVFDQGLGFDLGTLMGRRQILRAFGIGAASLGLAACTSPSSSSSATSTTSSAATVSSDEIPDETAGPYPGDGSNGPDVLEQSGIVRSDIRTSFGDAGGTAEGVPMTLELTIKDLANGGAAFAGVAVYVWHCDRAGLYSMYSEGVTEENYLRGVQIADSAGKVTFTSIFPACYTGRWPHIHFEVYPDEASITDSTKAIATSQVAIPKEYCDTVYQEKGYESSVTNLAQLTLATDNVFGDDAGVKQLATVTGDVSGGYAVALSVGVDTGTTPGAGAAPPGGGQGQPGGTPPSGAPGGGGPGGGGPGGTPPSGPPPA</sequence>
<proteinExistence type="predicted"/>
<feature type="compositionally biased region" description="Gly residues" evidence="1">
    <location>
        <begin position="311"/>
        <end position="323"/>
    </location>
</feature>
<dbReference type="SUPFAM" id="SSF49482">
    <property type="entry name" value="Aromatic compound dioxygenase"/>
    <property type="match status" value="1"/>
</dbReference>
<evidence type="ECO:0000313" key="4">
    <source>
        <dbReference type="Proteomes" id="UP001595867"/>
    </source>
</evidence>
<gene>
    <name evidence="3" type="ORF">ACFO0C_33290</name>
</gene>
<feature type="compositionally biased region" description="Pro residues" evidence="1">
    <location>
        <begin position="324"/>
        <end position="333"/>
    </location>
</feature>
<dbReference type="EMBL" id="JBHSBL010000021">
    <property type="protein sequence ID" value="MFC4069825.1"/>
    <property type="molecule type" value="Genomic_DNA"/>
</dbReference>
<dbReference type="Pfam" id="PF00775">
    <property type="entry name" value="Dioxygenase_C"/>
    <property type="match status" value="1"/>
</dbReference>
<dbReference type="InterPro" id="IPR015889">
    <property type="entry name" value="Intradiol_dOase_core"/>
</dbReference>
<feature type="region of interest" description="Disordered" evidence="1">
    <location>
        <begin position="58"/>
        <end position="97"/>
    </location>
</feature>
<dbReference type="InterPro" id="IPR006311">
    <property type="entry name" value="TAT_signal"/>
</dbReference>
<dbReference type="InterPro" id="IPR000627">
    <property type="entry name" value="Intradiol_dOase_C"/>
</dbReference>
<dbReference type="PANTHER" id="PTHR34315">
    <property type="match status" value="1"/>
</dbReference>
<comment type="caution">
    <text evidence="3">The sequence shown here is derived from an EMBL/GenBank/DDBJ whole genome shotgun (WGS) entry which is preliminary data.</text>
</comment>
<organism evidence="3 4">
    <name type="scientific">Actinoplanes subglobosus</name>
    <dbReference type="NCBI Taxonomy" id="1547892"/>
    <lineage>
        <taxon>Bacteria</taxon>
        <taxon>Bacillati</taxon>
        <taxon>Actinomycetota</taxon>
        <taxon>Actinomycetes</taxon>
        <taxon>Micromonosporales</taxon>
        <taxon>Micromonosporaceae</taxon>
        <taxon>Actinoplanes</taxon>
    </lineage>
</organism>
<dbReference type="GO" id="GO:0051213">
    <property type="term" value="F:dioxygenase activity"/>
    <property type="evidence" value="ECO:0007669"/>
    <property type="project" value="UniProtKB-KW"/>
</dbReference>
<accession>A0ABV8J745</accession>